<reference evidence="4" key="1">
    <citation type="journal article" date="2020" name="Stud. Mycol.">
        <title>101 Dothideomycetes genomes: a test case for predicting lifestyles and emergence of pathogens.</title>
        <authorList>
            <person name="Haridas S."/>
            <person name="Albert R."/>
            <person name="Binder M."/>
            <person name="Bloem J."/>
            <person name="Labutti K."/>
            <person name="Salamov A."/>
            <person name="Andreopoulos B."/>
            <person name="Baker S."/>
            <person name="Barry K."/>
            <person name="Bills G."/>
            <person name="Bluhm B."/>
            <person name="Cannon C."/>
            <person name="Castanera R."/>
            <person name="Culley D."/>
            <person name="Daum C."/>
            <person name="Ezra D."/>
            <person name="Gonzalez J."/>
            <person name="Henrissat B."/>
            <person name="Kuo A."/>
            <person name="Liang C."/>
            <person name="Lipzen A."/>
            <person name="Lutzoni F."/>
            <person name="Magnuson J."/>
            <person name="Mondo S."/>
            <person name="Nolan M."/>
            <person name="Ohm R."/>
            <person name="Pangilinan J."/>
            <person name="Park H.-J."/>
            <person name="Ramirez L."/>
            <person name="Alfaro M."/>
            <person name="Sun H."/>
            <person name="Tritt A."/>
            <person name="Yoshinaga Y."/>
            <person name="Zwiers L.-H."/>
            <person name="Turgeon B."/>
            <person name="Goodwin S."/>
            <person name="Spatafora J."/>
            <person name="Crous P."/>
            <person name="Grigoriev I."/>
        </authorList>
    </citation>
    <scope>NUCLEOTIDE SEQUENCE</scope>
    <source>
        <strain evidence="4">CBS 113818</strain>
    </source>
</reference>
<dbReference type="InterPro" id="IPR002347">
    <property type="entry name" value="SDR_fam"/>
</dbReference>
<comment type="similarity">
    <text evidence="1">Belongs to the short-chain dehydrogenases/reductases (SDR) family.</text>
</comment>
<accession>A0A6A7A8V9</accession>
<sequence>MAPQRIMIVGGANGIGAALTISIITKSPDALVFMMDRAIDYSASGPLATLLSYPNRMYGHECDVTVPHDRTDAVNLCASTEVLGGIDTVIYCAGVLEPISRISDLHLDDMRYTFEVNVFGPTAIAQLTLPHLREARLQRPLNAGFGKMIILSSACDEKVTYHGWSSYCTSKAALTRFITCLAHEEPGISVQGVYPRLTRTSMVEGLVQGTYRGVMADHEVERFKIWDNMGDETVEPPEWCGEAVAKLALGLFEGGKSGETLYYDEHVPTKIEGT</sequence>
<gene>
    <name evidence="4" type="ORF">CC86DRAFT_368165</name>
</gene>
<dbReference type="InterPro" id="IPR036291">
    <property type="entry name" value="NAD(P)-bd_dom_sf"/>
</dbReference>
<protein>
    <submittedName>
        <fullName evidence="4">NAD(P)-binding protein</fullName>
    </submittedName>
</protein>
<dbReference type="PRINTS" id="PR00081">
    <property type="entry name" value="GDHRDH"/>
</dbReference>
<proteinExistence type="inferred from homology"/>
<dbReference type="Pfam" id="PF00106">
    <property type="entry name" value="adh_short"/>
    <property type="match status" value="1"/>
</dbReference>
<keyword evidence="2" id="KW-0521">NADP</keyword>
<dbReference type="PANTHER" id="PTHR43008:SF8">
    <property type="entry name" value="BENZIL REDUCTASE ((S)-BENZOIN FORMING) IRC24"/>
    <property type="match status" value="1"/>
</dbReference>
<dbReference type="InterPro" id="IPR020904">
    <property type="entry name" value="Sc_DH/Rdtase_CS"/>
</dbReference>
<evidence type="ECO:0000256" key="2">
    <source>
        <dbReference type="ARBA" id="ARBA00022857"/>
    </source>
</evidence>
<evidence type="ECO:0000313" key="5">
    <source>
        <dbReference type="Proteomes" id="UP000799424"/>
    </source>
</evidence>
<evidence type="ECO:0000313" key="4">
    <source>
        <dbReference type="EMBL" id="KAF2829045.1"/>
    </source>
</evidence>
<dbReference type="AlphaFoldDB" id="A0A6A7A8V9"/>
<keyword evidence="3" id="KW-0560">Oxidoreductase</keyword>
<dbReference type="Gene3D" id="3.40.50.720">
    <property type="entry name" value="NAD(P)-binding Rossmann-like Domain"/>
    <property type="match status" value="1"/>
</dbReference>
<keyword evidence="5" id="KW-1185">Reference proteome</keyword>
<dbReference type="Proteomes" id="UP000799424">
    <property type="component" value="Unassembled WGS sequence"/>
</dbReference>
<dbReference type="PROSITE" id="PS00061">
    <property type="entry name" value="ADH_SHORT"/>
    <property type="match status" value="1"/>
</dbReference>
<dbReference type="GO" id="GO:0016616">
    <property type="term" value="F:oxidoreductase activity, acting on the CH-OH group of donors, NAD or NADP as acceptor"/>
    <property type="evidence" value="ECO:0007669"/>
    <property type="project" value="UniProtKB-ARBA"/>
</dbReference>
<evidence type="ECO:0000256" key="3">
    <source>
        <dbReference type="ARBA" id="ARBA00023002"/>
    </source>
</evidence>
<dbReference type="CDD" id="cd05233">
    <property type="entry name" value="SDR_c"/>
    <property type="match status" value="1"/>
</dbReference>
<evidence type="ECO:0000256" key="1">
    <source>
        <dbReference type="ARBA" id="ARBA00006484"/>
    </source>
</evidence>
<dbReference type="PANTHER" id="PTHR43008">
    <property type="entry name" value="BENZIL REDUCTASE"/>
    <property type="match status" value="1"/>
</dbReference>
<dbReference type="SUPFAM" id="SSF51735">
    <property type="entry name" value="NAD(P)-binding Rossmann-fold domains"/>
    <property type="match status" value="1"/>
</dbReference>
<dbReference type="OrthoDB" id="153074at2759"/>
<name>A0A6A7A8V9_9PLEO</name>
<organism evidence="4 5">
    <name type="scientific">Ophiobolus disseminans</name>
    <dbReference type="NCBI Taxonomy" id="1469910"/>
    <lineage>
        <taxon>Eukaryota</taxon>
        <taxon>Fungi</taxon>
        <taxon>Dikarya</taxon>
        <taxon>Ascomycota</taxon>
        <taxon>Pezizomycotina</taxon>
        <taxon>Dothideomycetes</taxon>
        <taxon>Pleosporomycetidae</taxon>
        <taxon>Pleosporales</taxon>
        <taxon>Pleosporineae</taxon>
        <taxon>Phaeosphaeriaceae</taxon>
        <taxon>Ophiobolus</taxon>
    </lineage>
</organism>
<dbReference type="EMBL" id="MU006221">
    <property type="protein sequence ID" value="KAF2829045.1"/>
    <property type="molecule type" value="Genomic_DNA"/>
</dbReference>
<dbReference type="GO" id="GO:0050664">
    <property type="term" value="F:oxidoreductase activity, acting on NAD(P)H, oxygen as acceptor"/>
    <property type="evidence" value="ECO:0007669"/>
    <property type="project" value="TreeGrafter"/>
</dbReference>